<reference evidence="1 2" key="1">
    <citation type="submission" date="2024-02" db="EMBL/GenBank/DDBJ databases">
        <title>De novo assembly and annotation of 12 fungi associated with fruit tree decline syndrome in Ontario, Canada.</title>
        <authorList>
            <person name="Sulman M."/>
            <person name="Ellouze W."/>
            <person name="Ilyukhin E."/>
        </authorList>
    </citation>
    <scope>NUCLEOTIDE SEQUENCE [LARGE SCALE GENOMIC DNA]</scope>
    <source>
        <strain evidence="1 2">M11/M66-122</strain>
    </source>
</reference>
<dbReference type="Proteomes" id="UP001320420">
    <property type="component" value="Unassembled WGS sequence"/>
</dbReference>
<comment type="caution">
    <text evidence="1">The sequence shown here is derived from an EMBL/GenBank/DDBJ whole genome shotgun (WGS) entry which is preliminary data.</text>
</comment>
<sequence length="236" mass="26624">MEPQIPTHNPPPPAARKTIADHGLERIRILVEPQPGFVEPYLPRPSPQDWQHNEVCLPVGHPANNGHAHAFLNFYSYSRSHNAYVTNYVWLTEDEEVGSPRFTEMRYRDMTIDNIIAAGGRPEELRFLAIHHIINKAATKSISRVFELAGMRSDETGVVTIRPGDHIFEECRASNPFLRGHGRLLEHSEDPTGGAFIKQVIFISEGFDLLRPSIASMEEPGTMVHMITEFDRAAQP</sequence>
<evidence type="ECO:0000313" key="2">
    <source>
        <dbReference type="Proteomes" id="UP001320420"/>
    </source>
</evidence>
<organism evidence="1 2">
    <name type="scientific">Diatrype stigma</name>
    <dbReference type="NCBI Taxonomy" id="117547"/>
    <lineage>
        <taxon>Eukaryota</taxon>
        <taxon>Fungi</taxon>
        <taxon>Dikarya</taxon>
        <taxon>Ascomycota</taxon>
        <taxon>Pezizomycotina</taxon>
        <taxon>Sordariomycetes</taxon>
        <taxon>Xylariomycetidae</taxon>
        <taxon>Xylariales</taxon>
        <taxon>Diatrypaceae</taxon>
        <taxon>Diatrype</taxon>
    </lineage>
</organism>
<dbReference type="AlphaFoldDB" id="A0AAN9UYC4"/>
<gene>
    <name evidence="1" type="ORF">SLS62_003545</name>
</gene>
<accession>A0AAN9UYC4</accession>
<dbReference type="EMBL" id="JAKJXP020000020">
    <property type="protein sequence ID" value="KAK7754525.1"/>
    <property type="molecule type" value="Genomic_DNA"/>
</dbReference>
<evidence type="ECO:0000313" key="1">
    <source>
        <dbReference type="EMBL" id="KAK7754525.1"/>
    </source>
</evidence>
<name>A0AAN9UYC4_9PEZI</name>
<keyword evidence="2" id="KW-1185">Reference proteome</keyword>
<protein>
    <submittedName>
        <fullName evidence="1">Uncharacterized protein</fullName>
    </submittedName>
</protein>
<proteinExistence type="predicted"/>